<name>A0A6G1LLT9_9PEZI</name>
<sequence>MEKLSSSPFAGRTCAARPRHGPPIWIKIVLLAIIVLSFSRARHGWPSWQRSASSTAPTDQRAENARFDWDSISSHTTLNYTSCYDKYQCAKLSLPMDYFNGTTDANISLAVIRLPAVVPVTDPESWGTRRLGCRVRSESWEADQGDC</sequence>
<reference evidence="1" key="1">
    <citation type="journal article" date="2020" name="Stud. Mycol.">
        <title>101 Dothideomycetes genomes: a test case for predicting lifestyles and emergence of pathogens.</title>
        <authorList>
            <person name="Haridas S."/>
            <person name="Albert R."/>
            <person name="Binder M."/>
            <person name="Bloem J."/>
            <person name="Labutti K."/>
            <person name="Salamov A."/>
            <person name="Andreopoulos B."/>
            <person name="Baker S."/>
            <person name="Barry K."/>
            <person name="Bills G."/>
            <person name="Bluhm B."/>
            <person name="Cannon C."/>
            <person name="Castanera R."/>
            <person name="Culley D."/>
            <person name="Daum C."/>
            <person name="Ezra D."/>
            <person name="Gonzalez J."/>
            <person name="Henrissat B."/>
            <person name="Kuo A."/>
            <person name="Liang C."/>
            <person name="Lipzen A."/>
            <person name="Lutzoni F."/>
            <person name="Magnuson J."/>
            <person name="Mondo S."/>
            <person name="Nolan M."/>
            <person name="Ohm R."/>
            <person name="Pangilinan J."/>
            <person name="Park H.-J."/>
            <person name="Ramirez L."/>
            <person name="Alfaro M."/>
            <person name="Sun H."/>
            <person name="Tritt A."/>
            <person name="Yoshinaga Y."/>
            <person name="Zwiers L.-H."/>
            <person name="Turgeon B."/>
            <person name="Goodwin S."/>
            <person name="Spatafora J."/>
            <person name="Crous P."/>
            <person name="Grigoriev I."/>
        </authorList>
    </citation>
    <scope>NUCLEOTIDE SEQUENCE</scope>
    <source>
        <strain evidence="1">CBS 116005</strain>
    </source>
</reference>
<keyword evidence="2" id="KW-1185">Reference proteome</keyword>
<evidence type="ECO:0000313" key="2">
    <source>
        <dbReference type="Proteomes" id="UP000799436"/>
    </source>
</evidence>
<accession>A0A6G1LLT9</accession>
<proteinExistence type="predicted"/>
<dbReference type="EMBL" id="ML995809">
    <property type="protein sequence ID" value="KAF2773911.1"/>
    <property type="molecule type" value="Genomic_DNA"/>
</dbReference>
<dbReference type="AlphaFoldDB" id="A0A6G1LLT9"/>
<dbReference type="Proteomes" id="UP000799436">
    <property type="component" value="Unassembled WGS sequence"/>
</dbReference>
<protein>
    <submittedName>
        <fullName evidence="1">Uncharacterized protein</fullName>
    </submittedName>
</protein>
<organism evidence="1 2">
    <name type="scientific">Teratosphaeria nubilosa</name>
    <dbReference type="NCBI Taxonomy" id="161662"/>
    <lineage>
        <taxon>Eukaryota</taxon>
        <taxon>Fungi</taxon>
        <taxon>Dikarya</taxon>
        <taxon>Ascomycota</taxon>
        <taxon>Pezizomycotina</taxon>
        <taxon>Dothideomycetes</taxon>
        <taxon>Dothideomycetidae</taxon>
        <taxon>Mycosphaerellales</taxon>
        <taxon>Teratosphaeriaceae</taxon>
        <taxon>Teratosphaeria</taxon>
    </lineage>
</organism>
<dbReference type="OrthoDB" id="425534at2759"/>
<gene>
    <name evidence="1" type="ORF">EJ03DRAFT_71510</name>
</gene>
<evidence type="ECO:0000313" key="1">
    <source>
        <dbReference type="EMBL" id="KAF2773911.1"/>
    </source>
</evidence>